<evidence type="ECO:0000256" key="2">
    <source>
        <dbReference type="ARBA" id="ARBA00038334"/>
    </source>
</evidence>
<accession>A0A9N9U2R9</accession>
<dbReference type="InterPro" id="IPR029058">
    <property type="entry name" value="AB_hydrolase_fold"/>
</dbReference>
<dbReference type="PRINTS" id="PR00111">
    <property type="entry name" value="ABHYDROLASE"/>
</dbReference>
<evidence type="ECO:0000259" key="3">
    <source>
        <dbReference type="Pfam" id="PF00561"/>
    </source>
</evidence>
<keyword evidence="5" id="KW-1185">Reference proteome</keyword>
<dbReference type="Gene3D" id="3.40.50.1820">
    <property type="entry name" value="alpha/beta hydrolase"/>
    <property type="match status" value="1"/>
</dbReference>
<proteinExistence type="inferred from homology"/>
<dbReference type="PRINTS" id="PR00412">
    <property type="entry name" value="EPOXHYDRLASE"/>
</dbReference>
<dbReference type="PANTHER" id="PTHR43329">
    <property type="entry name" value="EPOXIDE HYDROLASE"/>
    <property type="match status" value="1"/>
</dbReference>
<dbReference type="OrthoDB" id="408373at2759"/>
<dbReference type="Pfam" id="PF00561">
    <property type="entry name" value="Abhydrolase_1"/>
    <property type="match status" value="1"/>
</dbReference>
<dbReference type="AlphaFoldDB" id="A0A9N9U2R9"/>
<dbReference type="InterPro" id="IPR000639">
    <property type="entry name" value="Epox_hydrolase-like"/>
</dbReference>
<comment type="similarity">
    <text evidence="2">Belongs to the AB hydrolase superfamily. Epoxide hydrolase family.</text>
</comment>
<name>A0A9N9U2R9_9HYPO</name>
<organism evidence="4 5">
    <name type="scientific">Clonostachys byssicola</name>
    <dbReference type="NCBI Taxonomy" id="160290"/>
    <lineage>
        <taxon>Eukaryota</taxon>
        <taxon>Fungi</taxon>
        <taxon>Dikarya</taxon>
        <taxon>Ascomycota</taxon>
        <taxon>Pezizomycotina</taxon>
        <taxon>Sordariomycetes</taxon>
        <taxon>Hypocreomycetidae</taxon>
        <taxon>Hypocreales</taxon>
        <taxon>Bionectriaceae</taxon>
        <taxon>Clonostachys</taxon>
    </lineage>
</organism>
<dbReference type="InterPro" id="IPR000073">
    <property type="entry name" value="AB_hydrolase_1"/>
</dbReference>
<reference evidence="4" key="1">
    <citation type="submission" date="2021-10" db="EMBL/GenBank/DDBJ databases">
        <authorList>
            <person name="Piombo E."/>
        </authorList>
    </citation>
    <scope>NUCLEOTIDE SEQUENCE</scope>
</reference>
<evidence type="ECO:0000313" key="5">
    <source>
        <dbReference type="Proteomes" id="UP000754883"/>
    </source>
</evidence>
<gene>
    <name evidence="4" type="ORF">CBYS24578_00014047</name>
</gene>
<sequence>MSFDMRVADLGDDIRIAYVDELSQGQESKGVILLIHGFPQTSYQFRKVIPGLVASGYRVIAPDYRGAGMSSKPVTGYTKSTMATDLRNLLTHLLIVEKVHVVGHDIGGMIAWAFATRFPDHTASVIWGECPLPGTRFMYECRTVNAVQKFHFAFHAVSDLPEALVAGREDIYLKHFYGNEGYKVSAIDEDDVNHYAQMYRRPGALRSAFNVYRAFAEDIRENQEWIDKNKKCSVRALSLSGALSTHTAAAEGMMYDAHEAGTFSVAELPETGHYLAEESPEAFNKAVLEFIEQKQAIHS</sequence>
<feature type="domain" description="AB hydrolase-1" evidence="3">
    <location>
        <begin position="31"/>
        <end position="126"/>
    </location>
</feature>
<dbReference type="SUPFAM" id="SSF53474">
    <property type="entry name" value="alpha/beta-Hydrolases"/>
    <property type="match status" value="1"/>
</dbReference>
<dbReference type="Proteomes" id="UP000754883">
    <property type="component" value="Unassembled WGS sequence"/>
</dbReference>
<evidence type="ECO:0000313" key="4">
    <source>
        <dbReference type="EMBL" id="CAG9976104.1"/>
    </source>
</evidence>
<evidence type="ECO:0000256" key="1">
    <source>
        <dbReference type="ARBA" id="ARBA00022801"/>
    </source>
</evidence>
<keyword evidence="1" id="KW-0378">Hydrolase</keyword>
<protein>
    <recommendedName>
        <fullName evidence="3">AB hydrolase-1 domain-containing protein</fullName>
    </recommendedName>
</protein>
<dbReference type="GO" id="GO:0016787">
    <property type="term" value="F:hydrolase activity"/>
    <property type="evidence" value="ECO:0007669"/>
    <property type="project" value="UniProtKB-KW"/>
</dbReference>
<dbReference type="EMBL" id="CABFNO020001273">
    <property type="protein sequence ID" value="CAG9976104.1"/>
    <property type="molecule type" value="Genomic_DNA"/>
</dbReference>
<comment type="caution">
    <text evidence="4">The sequence shown here is derived from an EMBL/GenBank/DDBJ whole genome shotgun (WGS) entry which is preliminary data.</text>
</comment>